<dbReference type="PROSITE" id="PS00920">
    <property type="entry name" value="NITRIL_CHT_1"/>
    <property type="match status" value="1"/>
</dbReference>
<dbReference type="Pfam" id="PF00795">
    <property type="entry name" value="CN_hydrolase"/>
    <property type="match status" value="1"/>
</dbReference>
<evidence type="ECO:0000256" key="2">
    <source>
        <dbReference type="ARBA" id="ARBA00008129"/>
    </source>
</evidence>
<dbReference type="PANTHER" id="PTHR46044:SF1">
    <property type="entry name" value="CN HYDROLASE DOMAIN-CONTAINING PROTEIN"/>
    <property type="match status" value="1"/>
</dbReference>
<feature type="domain" description="CN hydrolase" evidence="5">
    <location>
        <begin position="1"/>
        <end position="200"/>
    </location>
</feature>
<dbReference type="InterPro" id="IPR000132">
    <property type="entry name" value="Nitrilase/CN_hydratase_CS"/>
</dbReference>
<comment type="catalytic activity">
    <reaction evidence="1">
        <text>3-cyano-L-alanine + 2 H2O = L-aspartate + NH4(+)</text>
        <dbReference type="Rhea" id="RHEA:11188"/>
        <dbReference type="ChEBI" id="CHEBI:15377"/>
        <dbReference type="ChEBI" id="CHEBI:28938"/>
        <dbReference type="ChEBI" id="CHEBI:29991"/>
        <dbReference type="ChEBI" id="CHEBI:77860"/>
        <dbReference type="EC" id="3.5.5.4"/>
    </reaction>
</comment>
<comment type="caution">
    <text evidence="6">The sequence shown here is derived from an EMBL/GenBank/DDBJ whole genome shotgun (WGS) entry which is preliminary data.</text>
</comment>
<organism evidence="6 7">
    <name type="scientific">Cinnamomum micranthum f. kanehirae</name>
    <dbReference type="NCBI Taxonomy" id="337451"/>
    <lineage>
        <taxon>Eukaryota</taxon>
        <taxon>Viridiplantae</taxon>
        <taxon>Streptophyta</taxon>
        <taxon>Embryophyta</taxon>
        <taxon>Tracheophyta</taxon>
        <taxon>Spermatophyta</taxon>
        <taxon>Magnoliopsida</taxon>
        <taxon>Magnoliidae</taxon>
        <taxon>Laurales</taxon>
        <taxon>Lauraceae</taxon>
        <taxon>Cinnamomum</taxon>
    </lineage>
</organism>
<evidence type="ECO:0000313" key="7">
    <source>
        <dbReference type="Proteomes" id="UP000283530"/>
    </source>
</evidence>
<dbReference type="PANTHER" id="PTHR46044">
    <property type="entry name" value="NITRILASE"/>
    <property type="match status" value="1"/>
</dbReference>
<dbReference type="GO" id="GO:0047427">
    <property type="term" value="F:cyanoalanine nitrilase activity"/>
    <property type="evidence" value="ECO:0007669"/>
    <property type="project" value="UniProtKB-EC"/>
</dbReference>
<dbReference type="InterPro" id="IPR003010">
    <property type="entry name" value="C-N_Hydrolase"/>
</dbReference>
<dbReference type="InterPro" id="IPR036526">
    <property type="entry name" value="C-N_Hydrolase_sf"/>
</dbReference>
<feature type="active site" description="Proton acceptor" evidence="4">
    <location>
        <position position="66"/>
    </location>
</feature>
<evidence type="ECO:0000313" key="6">
    <source>
        <dbReference type="EMBL" id="RWR97113.1"/>
    </source>
</evidence>
<proteinExistence type="inferred from homology"/>
<accession>A0A3S3PT28</accession>
<evidence type="ECO:0000256" key="1">
    <source>
        <dbReference type="ARBA" id="ARBA00000322"/>
    </source>
</evidence>
<dbReference type="Proteomes" id="UP000283530">
    <property type="component" value="Unassembled WGS sequence"/>
</dbReference>
<reference evidence="6 7" key="1">
    <citation type="journal article" date="2019" name="Nat. Plants">
        <title>Stout camphor tree genome fills gaps in understanding of flowering plant genome evolution.</title>
        <authorList>
            <person name="Chaw S.M."/>
            <person name="Liu Y.C."/>
            <person name="Wu Y.W."/>
            <person name="Wang H.Y."/>
            <person name="Lin C.I."/>
            <person name="Wu C.S."/>
            <person name="Ke H.M."/>
            <person name="Chang L.Y."/>
            <person name="Hsu C.Y."/>
            <person name="Yang H.T."/>
            <person name="Sudianto E."/>
            <person name="Hsu M.H."/>
            <person name="Wu K.P."/>
            <person name="Wang L.N."/>
            <person name="Leebens-Mack J.H."/>
            <person name="Tsai I.J."/>
        </authorList>
    </citation>
    <scope>NUCLEOTIDE SEQUENCE [LARGE SCALE GENOMIC DNA]</scope>
    <source>
        <strain evidence="7">cv. Chaw 1501</strain>
        <tissue evidence="6">Young leaves</tissue>
    </source>
</reference>
<evidence type="ECO:0000256" key="4">
    <source>
        <dbReference type="PROSITE-ProRule" id="PRU10139"/>
    </source>
</evidence>
<evidence type="ECO:0000256" key="3">
    <source>
        <dbReference type="ARBA" id="ARBA00039044"/>
    </source>
</evidence>
<dbReference type="GO" id="GO:0018822">
    <property type="term" value="F:nitrile hydratase activity"/>
    <property type="evidence" value="ECO:0007669"/>
    <property type="project" value="TreeGrafter"/>
</dbReference>
<dbReference type="SUPFAM" id="SSF56317">
    <property type="entry name" value="Carbon-nitrogen hydrolase"/>
    <property type="match status" value="2"/>
</dbReference>
<dbReference type="PROSITE" id="PS50263">
    <property type="entry name" value="CN_HYDROLASE"/>
    <property type="match status" value="1"/>
</dbReference>
<comment type="similarity">
    <text evidence="2">Belongs to the carbon-nitrogen hydrolase superfamily. Nitrilase family.</text>
</comment>
<protein>
    <recommendedName>
        <fullName evidence="3">cyanoalanine nitrilase</fullName>
        <ecNumber evidence="3">3.5.5.4</ecNumber>
    </recommendedName>
</protein>
<gene>
    <name evidence="6" type="ORF">CKAN_02652800</name>
</gene>
<evidence type="ECO:0000259" key="5">
    <source>
        <dbReference type="PROSITE" id="PS50263"/>
    </source>
</evidence>
<dbReference type="OrthoDB" id="10250282at2759"/>
<dbReference type="InterPro" id="IPR044149">
    <property type="entry name" value="Nitrilases_CHs"/>
</dbReference>
<dbReference type="GO" id="GO:0051410">
    <property type="term" value="P:detoxification of nitrogen compound"/>
    <property type="evidence" value="ECO:0007669"/>
    <property type="project" value="TreeGrafter"/>
</dbReference>
<dbReference type="AlphaFoldDB" id="A0A3S3PT28"/>
<dbReference type="EMBL" id="QPKB01000012">
    <property type="protein sequence ID" value="RWR97113.1"/>
    <property type="molecule type" value="Genomic_DNA"/>
</dbReference>
<dbReference type="Gene3D" id="3.60.110.10">
    <property type="entry name" value="Carbon-nitrogen hydrolase"/>
    <property type="match status" value="2"/>
</dbReference>
<dbReference type="STRING" id="337451.A0A3S3PT28"/>
<name>A0A3S3PT28_9MAGN</name>
<dbReference type="EC" id="3.5.5.4" evidence="3"/>
<keyword evidence="7" id="KW-1185">Reference proteome</keyword>
<sequence length="248" mass="26245">MALVPTPSIDGPIIAEVDMGSDSATVRATVVQASTVFYDTPATLVKAERLIADAAAYGSQLVVFPEAFIGGYPRGSTFGVTIGSRSAKGKEEFRKYHAAAIDVPGIEIYCAPTADYRDVWQASMTHIALEGGCFVLSANQFCRRKDYPPPPEYMFGGSDDSLSPDSVVCSGGSVIISPSGAVLAGPNYEGEALISADLDFGEIVRSKFDFDVVGHYARPDVLSLTVKDHPLTPVTFSSGTKAESTQKS</sequence>